<keyword evidence="3 6" id="KW-0812">Transmembrane</keyword>
<feature type="transmembrane region" description="Helical" evidence="6">
    <location>
        <begin position="99"/>
        <end position="117"/>
    </location>
</feature>
<keyword evidence="4 6" id="KW-1133">Transmembrane helix</keyword>
<feature type="transmembrane region" description="Helical" evidence="6">
    <location>
        <begin position="224"/>
        <end position="241"/>
    </location>
</feature>
<feature type="transmembrane region" description="Helical" evidence="6">
    <location>
        <begin position="12"/>
        <end position="34"/>
    </location>
</feature>
<reference evidence="7" key="2">
    <citation type="submission" date="2023-07" db="EMBL/GenBank/DDBJ databases">
        <authorList>
            <person name="Sun H."/>
        </authorList>
    </citation>
    <scope>NUCLEOTIDE SEQUENCE</scope>
    <source>
        <strain evidence="7">05753</strain>
    </source>
</reference>
<evidence type="ECO:0000256" key="2">
    <source>
        <dbReference type="ARBA" id="ARBA00022475"/>
    </source>
</evidence>
<dbReference type="Pfam" id="PF02653">
    <property type="entry name" value="BPD_transp_2"/>
    <property type="match status" value="1"/>
</dbReference>
<evidence type="ECO:0000256" key="4">
    <source>
        <dbReference type="ARBA" id="ARBA00022989"/>
    </source>
</evidence>
<evidence type="ECO:0000313" key="7">
    <source>
        <dbReference type="EMBL" id="MDO1584919.1"/>
    </source>
</evidence>
<evidence type="ECO:0000256" key="5">
    <source>
        <dbReference type="ARBA" id="ARBA00023136"/>
    </source>
</evidence>
<protein>
    <submittedName>
        <fullName evidence="7">ABC transporter permease</fullName>
    </submittedName>
</protein>
<feature type="transmembrane region" description="Helical" evidence="6">
    <location>
        <begin position="274"/>
        <end position="293"/>
    </location>
</feature>
<feature type="transmembrane region" description="Helical" evidence="6">
    <location>
        <begin position="248"/>
        <end position="268"/>
    </location>
</feature>
<comment type="caution">
    <text evidence="7">The sequence shown here is derived from an EMBL/GenBank/DDBJ whole genome shotgun (WGS) entry which is preliminary data.</text>
</comment>
<sequence length="310" mass="32456">MIDVVQDGAVVTALIAMLGGAIRVSTPFMFVALGECLTEKSGRINLGLEGSLVLGAMIAYAGSFLTGSPWAGVLFAGCAGLVLGALHGFICKLPKVNDIAVGIAFMSFGTGLAFFFGKPYIQPQAPRLEAIHLGDWTGDHRLAQALEVNPLFFVGVALAVFMWWAFRNTRWGLIVRMTGDSAPAAKAMGVSVDLVRFLATAVGGFMAGVGGAFLSLYYPGSWNQGLSSGQGLMAVALVIFARWGPLRCILAALLFGAAGALGPSLQSVGISQGYYFFNAAPYILTLFIMVASARSKVSAREAPGELSITK</sequence>
<dbReference type="CDD" id="cd06580">
    <property type="entry name" value="TM_PBP1_transp_TpRbsC_like"/>
    <property type="match status" value="1"/>
</dbReference>
<feature type="transmembrane region" description="Helical" evidence="6">
    <location>
        <begin position="46"/>
        <end position="64"/>
    </location>
</feature>
<feature type="transmembrane region" description="Helical" evidence="6">
    <location>
        <begin position="148"/>
        <end position="166"/>
    </location>
</feature>
<dbReference type="EMBL" id="JAUKWQ010000011">
    <property type="protein sequence ID" value="MDO1584919.1"/>
    <property type="molecule type" value="Genomic_DNA"/>
</dbReference>
<dbReference type="Proteomes" id="UP001169006">
    <property type="component" value="Unassembled WGS sequence"/>
</dbReference>
<comment type="subcellular location">
    <subcellularLocation>
        <location evidence="1">Cell membrane</location>
        <topology evidence="1">Multi-pass membrane protein</topology>
    </subcellularLocation>
</comment>
<evidence type="ECO:0000256" key="6">
    <source>
        <dbReference type="SAM" id="Phobius"/>
    </source>
</evidence>
<feature type="transmembrane region" description="Helical" evidence="6">
    <location>
        <begin position="70"/>
        <end position="90"/>
    </location>
</feature>
<evidence type="ECO:0000256" key="1">
    <source>
        <dbReference type="ARBA" id="ARBA00004651"/>
    </source>
</evidence>
<gene>
    <name evidence="7" type="ORF">Q2T52_22755</name>
</gene>
<keyword evidence="2" id="KW-1003">Cell membrane</keyword>
<name>A0ABT8T2D5_9HYPH</name>
<dbReference type="RefSeq" id="WP_302079183.1">
    <property type="nucleotide sequence ID" value="NZ_JAUKWQ010000011.1"/>
</dbReference>
<organism evidence="7 8">
    <name type="scientific">Rhizobium oryzicola</name>
    <dbReference type="NCBI Taxonomy" id="1232668"/>
    <lineage>
        <taxon>Bacteria</taxon>
        <taxon>Pseudomonadati</taxon>
        <taxon>Pseudomonadota</taxon>
        <taxon>Alphaproteobacteria</taxon>
        <taxon>Hyphomicrobiales</taxon>
        <taxon>Rhizobiaceae</taxon>
        <taxon>Rhizobium/Agrobacterium group</taxon>
        <taxon>Rhizobium</taxon>
    </lineage>
</organism>
<dbReference type="PANTHER" id="PTHR43370:SF2">
    <property type="entry name" value="ABC TRANSPORTER PERMEASE PROTEIN"/>
    <property type="match status" value="1"/>
</dbReference>
<dbReference type="InterPro" id="IPR001851">
    <property type="entry name" value="ABC_transp_permease"/>
</dbReference>
<keyword evidence="8" id="KW-1185">Reference proteome</keyword>
<evidence type="ECO:0000256" key="3">
    <source>
        <dbReference type="ARBA" id="ARBA00022692"/>
    </source>
</evidence>
<reference evidence="7" key="1">
    <citation type="journal article" date="2015" name="Int. J. Syst. Evol. Microbiol.">
        <title>Rhizobium oryzicola sp. nov., potential plant-growth-promoting endophytic bacteria isolated from rice roots.</title>
        <authorList>
            <person name="Zhang X.X."/>
            <person name="Gao J.S."/>
            <person name="Cao Y.H."/>
            <person name="Sheirdil R.A."/>
            <person name="Wang X.C."/>
            <person name="Zhang L."/>
        </authorList>
    </citation>
    <scope>NUCLEOTIDE SEQUENCE</scope>
    <source>
        <strain evidence="7">05753</strain>
    </source>
</reference>
<dbReference type="PANTHER" id="PTHR43370">
    <property type="entry name" value="SUGAR ABC TRANSPORTER INTEGRAL MEMBRANE PROTEIN-RELATED"/>
    <property type="match status" value="1"/>
</dbReference>
<keyword evidence="5 6" id="KW-0472">Membrane</keyword>
<proteinExistence type="predicted"/>
<feature type="transmembrane region" description="Helical" evidence="6">
    <location>
        <begin position="194"/>
        <end position="218"/>
    </location>
</feature>
<accession>A0ABT8T2D5</accession>
<evidence type="ECO:0000313" key="8">
    <source>
        <dbReference type="Proteomes" id="UP001169006"/>
    </source>
</evidence>